<dbReference type="EMBL" id="JBFXLQ010000034">
    <property type="protein sequence ID" value="KAL2865195.1"/>
    <property type="molecule type" value="Genomic_DNA"/>
</dbReference>
<proteinExistence type="predicted"/>
<evidence type="ECO:0000313" key="2">
    <source>
        <dbReference type="EMBL" id="KAL2865195.1"/>
    </source>
</evidence>
<feature type="region of interest" description="Disordered" evidence="1">
    <location>
        <begin position="15"/>
        <end position="49"/>
    </location>
</feature>
<keyword evidence="3" id="KW-1185">Reference proteome</keyword>
<dbReference type="RefSeq" id="XP_070884174.1">
    <property type="nucleotide sequence ID" value="XM_071025320.1"/>
</dbReference>
<reference evidence="2 3" key="1">
    <citation type="submission" date="2024-07" db="EMBL/GenBank/DDBJ databases">
        <title>Section-level genome sequencing and comparative genomics of Aspergillus sections Usti and Cavernicolus.</title>
        <authorList>
            <consortium name="Lawrence Berkeley National Laboratory"/>
            <person name="Nybo J.L."/>
            <person name="Vesth T.C."/>
            <person name="Theobald S."/>
            <person name="Frisvad J.C."/>
            <person name="Larsen T.O."/>
            <person name="Kjaerboelling I."/>
            <person name="Rothschild-Mancinelli K."/>
            <person name="Lyhne E.K."/>
            <person name="Kogle M.E."/>
            <person name="Barry K."/>
            <person name="Clum A."/>
            <person name="Na H."/>
            <person name="Ledsgaard L."/>
            <person name="Lin J."/>
            <person name="Lipzen A."/>
            <person name="Kuo A."/>
            <person name="Riley R."/>
            <person name="Mondo S."/>
            <person name="Labutti K."/>
            <person name="Haridas S."/>
            <person name="Pangalinan J."/>
            <person name="Salamov A.A."/>
            <person name="Simmons B.A."/>
            <person name="Magnuson J.K."/>
            <person name="Chen J."/>
            <person name="Drula E."/>
            <person name="Henrissat B."/>
            <person name="Wiebenga A."/>
            <person name="Lubbers R.J."/>
            <person name="Gomes A.C."/>
            <person name="Macurrencykelacurrency M.R."/>
            <person name="Stajich J."/>
            <person name="Grigoriev I.V."/>
            <person name="Mortensen U.H."/>
            <person name="De Vries R.P."/>
            <person name="Baker S.E."/>
            <person name="Andersen M.R."/>
        </authorList>
    </citation>
    <scope>NUCLEOTIDE SEQUENCE [LARGE SCALE GENOMIC DNA]</scope>
    <source>
        <strain evidence="2 3">CBS 449.75</strain>
    </source>
</reference>
<evidence type="ECO:0000256" key="1">
    <source>
        <dbReference type="SAM" id="MobiDB-lite"/>
    </source>
</evidence>
<evidence type="ECO:0000313" key="3">
    <source>
        <dbReference type="Proteomes" id="UP001610432"/>
    </source>
</evidence>
<gene>
    <name evidence="2" type="ORF">BJX67DRAFT_189971</name>
</gene>
<protein>
    <submittedName>
        <fullName evidence="2">Uncharacterized protein</fullName>
    </submittedName>
</protein>
<name>A0ABR4LKW2_9EURO</name>
<dbReference type="Proteomes" id="UP001610432">
    <property type="component" value="Unassembled WGS sequence"/>
</dbReference>
<organism evidence="2 3">
    <name type="scientific">Aspergillus lucknowensis</name>
    <dbReference type="NCBI Taxonomy" id="176173"/>
    <lineage>
        <taxon>Eukaryota</taxon>
        <taxon>Fungi</taxon>
        <taxon>Dikarya</taxon>
        <taxon>Ascomycota</taxon>
        <taxon>Pezizomycotina</taxon>
        <taxon>Eurotiomycetes</taxon>
        <taxon>Eurotiomycetidae</taxon>
        <taxon>Eurotiales</taxon>
        <taxon>Aspergillaceae</taxon>
        <taxon>Aspergillus</taxon>
        <taxon>Aspergillus subgen. Nidulantes</taxon>
    </lineage>
</organism>
<comment type="caution">
    <text evidence="2">The sequence shown here is derived from an EMBL/GenBank/DDBJ whole genome shotgun (WGS) entry which is preliminary data.</text>
</comment>
<accession>A0ABR4LKW2</accession>
<sequence length="177" mass="19659">MATCRCTGSLNNPHLVSGEIGEQKKRRENKPQGPNLSNPSPSPHPPAMVTRSQGRYLAYLSGSWRRGPRRMSGSNCVTMNAGFSDRSSLCFNLELRCCGAVMAQVTVQLSRDDPTCRNRRQAFISLLSRLRRLSLEPSTLIRDGIFPAAVTGQTILYSSTPYLRVFVIQQKVRSARS</sequence>
<dbReference type="GeneID" id="98140392"/>